<evidence type="ECO:0000313" key="1">
    <source>
        <dbReference type="EMBL" id="CEG02280.1"/>
    </source>
</evidence>
<comment type="caution">
    <text evidence="1">The sequence shown here is derived from an EMBL/GenBank/DDBJ whole genome shotgun (WGS) entry which is preliminary data.</text>
</comment>
<accession>A0A096PB35</accession>
<organism evidence="1">
    <name type="scientific">Fusarium pseudograminearum CS3220</name>
    <dbReference type="NCBI Taxonomy" id="1318456"/>
    <lineage>
        <taxon>Eukaryota</taxon>
        <taxon>Fungi</taxon>
        <taxon>Dikarya</taxon>
        <taxon>Ascomycota</taxon>
        <taxon>Pezizomycotina</taxon>
        <taxon>Sordariomycetes</taxon>
        <taxon>Hypocreomycetidae</taxon>
        <taxon>Hypocreales</taxon>
        <taxon>Nectriaceae</taxon>
        <taxon>Fusarium</taxon>
    </lineage>
</organism>
<dbReference type="AlphaFoldDB" id="A0A096PB35"/>
<proteinExistence type="predicted"/>
<sequence length="118" mass="13183">MHRTNTGCHEKPPLLACQVIMKISGPKNSGDMAEKVEPEKYTHCTLSRAEEEESSYISSQVLEAMLTPKRSSLENSQHQLKFSSGSLNHSTTIAGLFQMKEVLSSSRVVPDFEDLRFP</sequence>
<reference evidence="1" key="1">
    <citation type="submission" date="2013-05" db="EMBL/GenBank/DDBJ databases">
        <title>Draft genome sequences of six wheat associated Fusarium spp. isolates.</title>
        <authorList>
            <person name="Moolhuijzen P.M."/>
            <person name="Manners J.M."/>
            <person name="Wilcox S."/>
            <person name="Bellgard M.I."/>
            <person name="Gardiner D.M."/>
        </authorList>
    </citation>
    <scope>NUCLEOTIDE SEQUENCE</scope>
    <source>
        <strain evidence="1">CS3220</strain>
    </source>
</reference>
<gene>
    <name evidence="1" type="ORF">BN846_0041940</name>
</gene>
<protein>
    <submittedName>
        <fullName evidence="1">WGS project CBMC000000000 data, contig CS3220_c000347</fullName>
    </submittedName>
</protein>
<dbReference type="EMBL" id="CBMC010000340">
    <property type="protein sequence ID" value="CEG02280.1"/>
    <property type="molecule type" value="Genomic_DNA"/>
</dbReference>
<name>A0A096PB35_FUSPS</name>